<dbReference type="Proteomes" id="UP000468828">
    <property type="component" value="Unassembled WGS sequence"/>
</dbReference>
<evidence type="ECO:0000259" key="3">
    <source>
        <dbReference type="Pfam" id="PF03713"/>
    </source>
</evidence>
<name>A0A6P0F284_9ACTN</name>
<feature type="domain" description="DUF305" evidence="3">
    <location>
        <begin position="71"/>
        <end position="207"/>
    </location>
</feature>
<feature type="transmembrane region" description="Helical" evidence="2">
    <location>
        <begin position="239"/>
        <end position="258"/>
    </location>
</feature>
<gene>
    <name evidence="5" type="ORF">G3R41_15680</name>
    <name evidence="4" type="ORF">GCU67_15030</name>
</gene>
<dbReference type="Gene3D" id="1.20.1260.10">
    <property type="match status" value="1"/>
</dbReference>
<dbReference type="InterPro" id="IPR012347">
    <property type="entry name" value="Ferritin-like"/>
</dbReference>
<dbReference type="Proteomes" id="UP000471152">
    <property type="component" value="Unassembled WGS sequence"/>
</dbReference>
<dbReference type="RefSeq" id="WP_163612017.1">
    <property type="nucleotide sequence ID" value="NZ_JAAGWB010000043.1"/>
</dbReference>
<dbReference type="EMBL" id="JAAGWB010000043">
    <property type="protein sequence ID" value="NEN52356.1"/>
    <property type="molecule type" value="Genomic_DNA"/>
</dbReference>
<dbReference type="InterPro" id="IPR005183">
    <property type="entry name" value="DUF305_CopM-like"/>
</dbReference>
<feature type="region of interest" description="Disordered" evidence="1">
    <location>
        <begin position="211"/>
        <end position="230"/>
    </location>
</feature>
<sequence>MPSASTHSPARGRLAMAVIGTSAWTALLIASGGLPQAAADSHTSAPASSAPASSPAPSSSAPQGQTASPTDVRFASMMAAHHQMGIELTQMAMDKSSTPGVREIAQEEMQSQQEQLPTLKTIAASGSATHEQEAPLMTFNQQEMDELESLTGEAFDMKWLDVFSSHHMAAIMMADTALPGATSDEAKAVEQEIHDGQLETLQKMNTLRDQLRGSQTSVVPSGAADTGGGSTAGLEDTGLLVGGGALLATGLAVGAVAVRRRAATSR</sequence>
<proteinExistence type="predicted"/>
<accession>A0A6P0F284</accession>
<dbReference type="EMBL" id="JAAGWH010000041">
    <property type="protein sequence ID" value="NEK95468.1"/>
    <property type="molecule type" value="Genomic_DNA"/>
</dbReference>
<dbReference type="PANTHER" id="PTHR36933">
    <property type="entry name" value="SLL0788 PROTEIN"/>
    <property type="match status" value="1"/>
</dbReference>
<evidence type="ECO:0000313" key="6">
    <source>
        <dbReference type="Proteomes" id="UP000468828"/>
    </source>
</evidence>
<protein>
    <submittedName>
        <fullName evidence="4">DUF305 domain-containing protein</fullName>
    </submittedName>
</protein>
<comment type="caution">
    <text evidence="4">The sequence shown here is derived from an EMBL/GenBank/DDBJ whole genome shotgun (WGS) entry which is preliminary data.</text>
</comment>
<dbReference type="PANTHER" id="PTHR36933:SF1">
    <property type="entry name" value="SLL0788 PROTEIN"/>
    <property type="match status" value="1"/>
</dbReference>
<keyword evidence="6" id="KW-1185">Reference proteome</keyword>
<evidence type="ECO:0000313" key="7">
    <source>
        <dbReference type="Proteomes" id="UP000471152"/>
    </source>
</evidence>
<dbReference type="AlphaFoldDB" id="A0A6P0F284"/>
<dbReference type="Pfam" id="PF03713">
    <property type="entry name" value="DUF305"/>
    <property type="match status" value="1"/>
</dbReference>
<feature type="region of interest" description="Disordered" evidence="1">
    <location>
        <begin position="37"/>
        <end position="69"/>
    </location>
</feature>
<keyword evidence="2" id="KW-1133">Transmembrane helix</keyword>
<evidence type="ECO:0000313" key="4">
    <source>
        <dbReference type="EMBL" id="NEK95468.1"/>
    </source>
</evidence>
<evidence type="ECO:0000313" key="5">
    <source>
        <dbReference type="EMBL" id="NEN52356.1"/>
    </source>
</evidence>
<keyword evidence="2" id="KW-0812">Transmembrane</keyword>
<evidence type="ECO:0000256" key="2">
    <source>
        <dbReference type="SAM" id="Phobius"/>
    </source>
</evidence>
<keyword evidence="2" id="KW-0472">Membrane</keyword>
<reference evidence="5 7" key="2">
    <citation type="submission" date="2020-02" db="EMBL/GenBank/DDBJ databases">
        <title>The WGS of Modestobacter muralis DSM 100205.</title>
        <authorList>
            <person name="Jiang Z."/>
        </authorList>
    </citation>
    <scope>NUCLEOTIDE SEQUENCE [LARGE SCALE GENOMIC DNA]</scope>
    <source>
        <strain evidence="5 7">DSM 100205</strain>
    </source>
</reference>
<evidence type="ECO:0000256" key="1">
    <source>
        <dbReference type="SAM" id="MobiDB-lite"/>
    </source>
</evidence>
<reference evidence="4 6" key="1">
    <citation type="submission" date="2020-01" db="EMBL/GenBank/DDBJ databases">
        <title>the WGS Modestobacter muralis CPCC 204518.</title>
        <authorList>
            <person name="Jiang Z."/>
        </authorList>
    </citation>
    <scope>NUCLEOTIDE SEQUENCE [LARGE SCALE GENOMIC DNA]</scope>
    <source>
        <strain evidence="4 6">DSM 100205</strain>
    </source>
</reference>
<organism evidence="4 6">
    <name type="scientific">Modestobacter muralis</name>
    <dbReference type="NCBI Taxonomy" id="1608614"/>
    <lineage>
        <taxon>Bacteria</taxon>
        <taxon>Bacillati</taxon>
        <taxon>Actinomycetota</taxon>
        <taxon>Actinomycetes</taxon>
        <taxon>Geodermatophilales</taxon>
        <taxon>Geodermatophilaceae</taxon>
        <taxon>Modestobacter</taxon>
    </lineage>
</organism>